<dbReference type="SMART" id="SM00448">
    <property type="entry name" value="REC"/>
    <property type="match status" value="1"/>
</dbReference>
<dbReference type="InterPro" id="IPR000792">
    <property type="entry name" value="Tscrpt_reg_LuxR_C"/>
</dbReference>
<dbReference type="Gene3D" id="1.10.10.10">
    <property type="entry name" value="Winged helix-like DNA-binding domain superfamily/Winged helix DNA-binding domain"/>
    <property type="match status" value="1"/>
</dbReference>
<dbReference type="PROSITE" id="PS00622">
    <property type="entry name" value="HTH_LUXR_1"/>
    <property type="match status" value="1"/>
</dbReference>
<dbReference type="SMART" id="SM00421">
    <property type="entry name" value="HTH_LUXR"/>
    <property type="match status" value="1"/>
</dbReference>
<evidence type="ECO:0000259" key="5">
    <source>
        <dbReference type="PROSITE" id="PS50110"/>
    </source>
</evidence>
<dbReference type="InterPro" id="IPR011006">
    <property type="entry name" value="CheY-like_superfamily"/>
</dbReference>
<dbReference type="CDD" id="cd06170">
    <property type="entry name" value="LuxR_C_like"/>
    <property type="match status" value="1"/>
</dbReference>
<dbReference type="Pfam" id="PF00072">
    <property type="entry name" value="Response_reg"/>
    <property type="match status" value="1"/>
</dbReference>
<dbReference type="InterPro" id="IPR058245">
    <property type="entry name" value="NreC/VraR/RcsB-like_REC"/>
</dbReference>
<dbReference type="SUPFAM" id="SSF46894">
    <property type="entry name" value="C-terminal effector domain of the bipartite response regulators"/>
    <property type="match status" value="1"/>
</dbReference>
<keyword evidence="1 3" id="KW-0597">Phosphoprotein</keyword>
<keyword evidence="2" id="KW-0238">DNA-binding</keyword>
<dbReference type="Pfam" id="PF00196">
    <property type="entry name" value="GerE"/>
    <property type="match status" value="1"/>
</dbReference>
<evidence type="ECO:0000313" key="7">
    <source>
        <dbReference type="Proteomes" id="UP001499951"/>
    </source>
</evidence>
<protein>
    <submittedName>
        <fullName evidence="6">Response regulator transcription factor</fullName>
    </submittedName>
</protein>
<dbReference type="InterPro" id="IPR001789">
    <property type="entry name" value="Sig_transdc_resp-reg_receiver"/>
</dbReference>
<reference evidence="7" key="1">
    <citation type="journal article" date="2019" name="Int. J. Syst. Evol. Microbiol.">
        <title>The Global Catalogue of Microorganisms (GCM) 10K type strain sequencing project: providing services to taxonomists for standard genome sequencing and annotation.</title>
        <authorList>
            <consortium name="The Broad Institute Genomics Platform"/>
            <consortium name="The Broad Institute Genome Sequencing Center for Infectious Disease"/>
            <person name="Wu L."/>
            <person name="Ma J."/>
        </authorList>
    </citation>
    <scope>NUCLEOTIDE SEQUENCE [LARGE SCALE GENOMIC DNA]</scope>
    <source>
        <strain evidence="7">JCM 15089</strain>
    </source>
</reference>
<evidence type="ECO:0000313" key="6">
    <source>
        <dbReference type="EMBL" id="GAA0561280.1"/>
    </source>
</evidence>
<dbReference type="InterPro" id="IPR051015">
    <property type="entry name" value="EvgA-like"/>
</dbReference>
<comment type="caution">
    <text evidence="6">The sequence shown here is derived from an EMBL/GenBank/DDBJ whole genome shotgun (WGS) entry which is preliminary data.</text>
</comment>
<dbReference type="SUPFAM" id="SSF52172">
    <property type="entry name" value="CheY-like"/>
    <property type="match status" value="1"/>
</dbReference>
<feature type="domain" description="HTH luxR-type" evidence="4">
    <location>
        <begin position="139"/>
        <end position="204"/>
    </location>
</feature>
<dbReference type="CDD" id="cd17535">
    <property type="entry name" value="REC_NarL-like"/>
    <property type="match status" value="1"/>
</dbReference>
<feature type="domain" description="Response regulatory" evidence="5">
    <location>
        <begin position="2"/>
        <end position="119"/>
    </location>
</feature>
<keyword evidence="7" id="KW-1185">Reference proteome</keyword>
<dbReference type="EMBL" id="BAAADD010000002">
    <property type="protein sequence ID" value="GAA0561280.1"/>
    <property type="molecule type" value="Genomic_DNA"/>
</dbReference>
<evidence type="ECO:0000256" key="2">
    <source>
        <dbReference type="ARBA" id="ARBA00023125"/>
    </source>
</evidence>
<evidence type="ECO:0000256" key="3">
    <source>
        <dbReference type="PROSITE-ProRule" id="PRU00169"/>
    </source>
</evidence>
<dbReference type="PROSITE" id="PS50110">
    <property type="entry name" value="RESPONSE_REGULATORY"/>
    <property type="match status" value="1"/>
</dbReference>
<dbReference type="Gene3D" id="3.40.50.2300">
    <property type="match status" value="1"/>
</dbReference>
<dbReference type="InterPro" id="IPR016032">
    <property type="entry name" value="Sig_transdc_resp-reg_C-effctor"/>
</dbReference>
<evidence type="ECO:0000259" key="4">
    <source>
        <dbReference type="PROSITE" id="PS50043"/>
    </source>
</evidence>
<name>A0ABP3PDF9_9PROT</name>
<sequence>MKILVADDHPLYREAVAIQISRIFADAQIVEVASVDELYAALRESAAPFDLFLIDYKMPGMSVAAVSELVSKVPGTPIAIISGSAQPVEIKAAIEAGARGYVPKTATGERLAHALKLILAGGTSVPAELLFEGSPADENSGWFALLSQRELEVLRGVGRGLSNKEIGRELNLAEVTIKLHLRSLFRKMSARSRADAAVMASKAGLV</sequence>
<dbReference type="InterPro" id="IPR036388">
    <property type="entry name" value="WH-like_DNA-bd_sf"/>
</dbReference>
<gene>
    <name evidence="6" type="ORF">GCM10008942_07120</name>
</gene>
<dbReference type="PANTHER" id="PTHR45566">
    <property type="entry name" value="HTH-TYPE TRANSCRIPTIONAL REGULATOR YHJB-RELATED"/>
    <property type="match status" value="1"/>
</dbReference>
<dbReference type="PRINTS" id="PR00038">
    <property type="entry name" value="HTHLUXR"/>
</dbReference>
<dbReference type="RefSeq" id="WP_166932042.1">
    <property type="nucleotide sequence ID" value="NZ_BAAADD010000002.1"/>
</dbReference>
<organism evidence="6 7">
    <name type="scientific">Rhizomicrobium electricum</name>
    <dbReference type="NCBI Taxonomy" id="480070"/>
    <lineage>
        <taxon>Bacteria</taxon>
        <taxon>Pseudomonadati</taxon>
        <taxon>Pseudomonadota</taxon>
        <taxon>Alphaproteobacteria</taxon>
        <taxon>Micropepsales</taxon>
        <taxon>Micropepsaceae</taxon>
        <taxon>Rhizomicrobium</taxon>
    </lineage>
</organism>
<dbReference type="Proteomes" id="UP001499951">
    <property type="component" value="Unassembled WGS sequence"/>
</dbReference>
<proteinExistence type="predicted"/>
<evidence type="ECO:0000256" key="1">
    <source>
        <dbReference type="ARBA" id="ARBA00022553"/>
    </source>
</evidence>
<feature type="modified residue" description="4-aspartylphosphate" evidence="3">
    <location>
        <position position="55"/>
    </location>
</feature>
<dbReference type="PANTHER" id="PTHR45566:SF2">
    <property type="entry name" value="NARL SUBFAMILY"/>
    <property type="match status" value="1"/>
</dbReference>
<dbReference type="PROSITE" id="PS50043">
    <property type="entry name" value="HTH_LUXR_2"/>
    <property type="match status" value="1"/>
</dbReference>
<accession>A0ABP3PDF9</accession>